<dbReference type="AlphaFoldDB" id="A0A1Y2HBN9"/>
<feature type="region of interest" description="Disordered" evidence="1">
    <location>
        <begin position="49"/>
        <end position="75"/>
    </location>
</feature>
<feature type="region of interest" description="Disordered" evidence="1">
    <location>
        <begin position="351"/>
        <end position="458"/>
    </location>
</feature>
<organism evidence="2 3">
    <name type="scientific">Catenaria anguillulae PL171</name>
    <dbReference type="NCBI Taxonomy" id="765915"/>
    <lineage>
        <taxon>Eukaryota</taxon>
        <taxon>Fungi</taxon>
        <taxon>Fungi incertae sedis</taxon>
        <taxon>Blastocladiomycota</taxon>
        <taxon>Blastocladiomycetes</taxon>
        <taxon>Blastocladiales</taxon>
        <taxon>Catenariaceae</taxon>
        <taxon>Catenaria</taxon>
    </lineage>
</organism>
<dbReference type="Proteomes" id="UP000193411">
    <property type="component" value="Unassembled WGS sequence"/>
</dbReference>
<feature type="compositionally biased region" description="Low complexity" evidence="1">
    <location>
        <begin position="407"/>
        <end position="426"/>
    </location>
</feature>
<evidence type="ECO:0000313" key="3">
    <source>
        <dbReference type="Proteomes" id="UP000193411"/>
    </source>
</evidence>
<protein>
    <submittedName>
        <fullName evidence="2">Uncharacterized protein</fullName>
    </submittedName>
</protein>
<feature type="compositionally biased region" description="Acidic residues" evidence="1">
    <location>
        <begin position="558"/>
        <end position="567"/>
    </location>
</feature>
<proteinExistence type="predicted"/>
<feature type="compositionally biased region" description="Low complexity" evidence="1">
    <location>
        <begin position="105"/>
        <end position="117"/>
    </location>
</feature>
<evidence type="ECO:0000313" key="2">
    <source>
        <dbReference type="EMBL" id="ORZ31988.1"/>
    </source>
</evidence>
<sequence>MPRLSRRLSSSARKAALAFRTRMNSLNLPGIRSGTLGRSWSWRSDATTSTASATSSSSSTDHGTSSTDSTPHHHVRNASVPLQHHYGNDRDHGEDDLRQHMRWASAPTAVSSTSTSSLDHMDGVGGGGSHGGDDSATVVDLVHHDVDAQIVTRPPHPTRPPPRPPTPRRIAVLPSAADDSAMSPFDIDSNMFASFTTVVGGESSSALSAAAEPHHAHQHQPNHSSHHDGHRPSRQTHHSSHASIPTLGPTSDSTASLAHNPRTNDSSIVAPSLVVGDAAAQHMFVPSTLSSFSDPHQPGNALLHDTHRHFLSPSDFDATLESTMIPGLDLATVSPLPHNNDDAVSNTSTVIRKFTTPPPPPLSQASSSAQVSIATHAQLPSSPVPTIPRRRSLSASTLDRIPPTFGRRSSSSTSSSSVRVRQSVVVPGKAPTHRASPVSTSSSSGAGTILGHGHVSPTGTVDTVRMSAAAPDLHNVPHGIACDYYESQLARLAYEYHEELARVQVERQALLLELARMRAEQQSTLGPISSDQGTPKPAPAALNKEHSLERGHKHGKSDDDDDDEDDVAANTTIGSLASESAVSSVRTVGTSGTAKKKRVSFDSETLLAQLEASQLARQRADNTIRKLQEQLDSVVAGSTVAQVQSEAAYFAVSPREFKMVRDSATDVEMLAHAVQARVRRFEADRGAGVVDETGSESESEAGEMGAQVKTRLAEEDKWERVVALVAHVVKGTEVIVREASAIFDWAALAGHPIASPEELDAWHKDRGIVLRVMRAAQSVVDAASVGIKTLPAAVGVEHQESARFPTVTTGADVAAAKTVAVGACVQLAGWVQLIESAVGDITESLHV</sequence>
<dbReference type="EMBL" id="MCFL01000052">
    <property type="protein sequence ID" value="ORZ31988.1"/>
    <property type="molecule type" value="Genomic_DNA"/>
</dbReference>
<feature type="compositionally biased region" description="Low complexity" evidence="1">
    <location>
        <begin position="49"/>
        <end position="69"/>
    </location>
</feature>
<feature type="region of interest" description="Disordered" evidence="1">
    <location>
        <begin position="105"/>
        <end position="170"/>
    </location>
</feature>
<feature type="compositionally biased region" description="Low complexity" evidence="1">
    <location>
        <begin position="363"/>
        <end position="372"/>
    </location>
</feature>
<evidence type="ECO:0000256" key="1">
    <source>
        <dbReference type="SAM" id="MobiDB-lite"/>
    </source>
</evidence>
<comment type="caution">
    <text evidence="2">The sequence shown here is derived from an EMBL/GenBank/DDBJ whole genome shotgun (WGS) entry which is preliminary data.</text>
</comment>
<feature type="region of interest" description="Disordered" evidence="1">
    <location>
        <begin position="204"/>
        <end position="264"/>
    </location>
</feature>
<keyword evidence="3" id="KW-1185">Reference proteome</keyword>
<feature type="region of interest" description="Disordered" evidence="1">
    <location>
        <begin position="546"/>
        <end position="567"/>
    </location>
</feature>
<gene>
    <name evidence="2" type="ORF">BCR44DRAFT_62195</name>
</gene>
<accession>A0A1Y2HBN9</accession>
<feature type="compositionally biased region" description="Pro residues" evidence="1">
    <location>
        <begin position="154"/>
        <end position="167"/>
    </location>
</feature>
<feature type="compositionally biased region" description="Polar residues" evidence="1">
    <location>
        <begin position="248"/>
        <end position="264"/>
    </location>
</feature>
<reference evidence="2 3" key="1">
    <citation type="submission" date="2016-07" db="EMBL/GenBank/DDBJ databases">
        <title>Pervasive Adenine N6-methylation of Active Genes in Fungi.</title>
        <authorList>
            <consortium name="DOE Joint Genome Institute"/>
            <person name="Mondo S.J."/>
            <person name="Dannebaum R.O."/>
            <person name="Kuo R.C."/>
            <person name="Labutti K."/>
            <person name="Haridas S."/>
            <person name="Kuo A."/>
            <person name="Salamov A."/>
            <person name="Ahrendt S.R."/>
            <person name="Lipzen A."/>
            <person name="Sullivan W."/>
            <person name="Andreopoulos W.B."/>
            <person name="Clum A."/>
            <person name="Lindquist E."/>
            <person name="Daum C."/>
            <person name="Ramamoorthy G.K."/>
            <person name="Gryganskyi A."/>
            <person name="Culley D."/>
            <person name="Magnuson J.K."/>
            <person name="James T.Y."/>
            <person name="O'Malley M.A."/>
            <person name="Stajich J.E."/>
            <person name="Spatafora J.W."/>
            <person name="Visel A."/>
            <person name="Grigoriev I.V."/>
        </authorList>
    </citation>
    <scope>NUCLEOTIDE SEQUENCE [LARGE SCALE GENOMIC DNA]</scope>
    <source>
        <strain evidence="2 3">PL171</strain>
    </source>
</reference>
<name>A0A1Y2HBN9_9FUNG</name>